<dbReference type="AlphaFoldDB" id="A0A0B7FLH8"/>
<evidence type="ECO:0000313" key="2">
    <source>
        <dbReference type="Proteomes" id="UP000059188"/>
    </source>
</evidence>
<name>A0A0B7FLH8_THACB</name>
<sequence length="272" mass="30577">MRNLDFLWSIASRGSKAGTSQNTFKLFLLSPMGALSKRKRTARYNLKKAREQCFRNRAERRTSLLQGNEFAWTKQPVYSTDPGIEDEYIVQDPYVPNVILWDKHGVAVSELVENTEDVPSLDSPNDYETMSEDTGTQLYEGNVGISASVEGVSPEGPLAEEPNSQYLYSETVHSHLEDRVEQTIPSTGLYTAKQPVRDASTTYLRNYKKIFRASKKAMAAAQTPPVVEESPSWIIEGVSLEEMLHTYGRRLNTSSEGQTNTAPGRYLVIRLD</sequence>
<gene>
    <name evidence="1" type="ORF">RSOLAG1IB_08285</name>
</gene>
<accession>A0A0B7FLH8</accession>
<organism evidence="1 2">
    <name type="scientific">Thanatephorus cucumeris (strain AG1-IB / isolate 7/3/14)</name>
    <name type="common">Lettuce bottom rot fungus</name>
    <name type="synonym">Rhizoctonia solani</name>
    <dbReference type="NCBI Taxonomy" id="1108050"/>
    <lineage>
        <taxon>Eukaryota</taxon>
        <taxon>Fungi</taxon>
        <taxon>Dikarya</taxon>
        <taxon>Basidiomycota</taxon>
        <taxon>Agaricomycotina</taxon>
        <taxon>Agaricomycetes</taxon>
        <taxon>Cantharellales</taxon>
        <taxon>Ceratobasidiaceae</taxon>
        <taxon>Rhizoctonia</taxon>
        <taxon>Rhizoctonia solani AG-1</taxon>
    </lineage>
</organism>
<protein>
    <submittedName>
        <fullName evidence="1">Uncharacterized protein</fullName>
    </submittedName>
</protein>
<reference evidence="1 2" key="1">
    <citation type="submission" date="2014-11" db="EMBL/GenBank/DDBJ databases">
        <authorList>
            <person name="Wibberg Daniel"/>
        </authorList>
    </citation>
    <scope>NUCLEOTIDE SEQUENCE [LARGE SCALE GENOMIC DNA]</scope>
    <source>
        <strain evidence="1">Rhizoctonia solani AG1-IB 7/3/14</strain>
    </source>
</reference>
<dbReference type="EMBL" id="LN679126">
    <property type="protein sequence ID" value="CEL57032.1"/>
    <property type="molecule type" value="Genomic_DNA"/>
</dbReference>
<keyword evidence="2" id="KW-1185">Reference proteome</keyword>
<dbReference type="Proteomes" id="UP000059188">
    <property type="component" value="Unassembled WGS sequence"/>
</dbReference>
<proteinExistence type="predicted"/>
<evidence type="ECO:0000313" key="1">
    <source>
        <dbReference type="EMBL" id="CEL57032.1"/>
    </source>
</evidence>